<dbReference type="EMBL" id="CP011390">
    <property type="protein sequence ID" value="ANE52610.1"/>
    <property type="molecule type" value="Genomic_DNA"/>
</dbReference>
<dbReference type="STRING" id="1492898.SY85_21125"/>
<dbReference type="AlphaFoldDB" id="A0A172TZW6"/>
<proteinExistence type="predicted"/>
<keyword evidence="2" id="KW-1185">Reference proteome</keyword>
<protein>
    <submittedName>
        <fullName evidence="1">Uncharacterized protein</fullName>
    </submittedName>
</protein>
<name>A0A172TZW6_9BACT</name>
<accession>A0A172TZW6</accession>
<dbReference type="Proteomes" id="UP000077177">
    <property type="component" value="Chromosome"/>
</dbReference>
<gene>
    <name evidence="1" type="ORF">SY85_21125</name>
</gene>
<dbReference type="KEGG" id="fla:SY85_21125"/>
<organism evidence="1 2">
    <name type="scientific">Flavisolibacter tropicus</name>
    <dbReference type="NCBI Taxonomy" id="1492898"/>
    <lineage>
        <taxon>Bacteria</taxon>
        <taxon>Pseudomonadati</taxon>
        <taxon>Bacteroidota</taxon>
        <taxon>Chitinophagia</taxon>
        <taxon>Chitinophagales</taxon>
        <taxon>Chitinophagaceae</taxon>
        <taxon>Flavisolibacter</taxon>
    </lineage>
</organism>
<evidence type="ECO:0000313" key="2">
    <source>
        <dbReference type="Proteomes" id="UP000077177"/>
    </source>
</evidence>
<reference evidence="1 2" key="2">
    <citation type="journal article" date="2016" name="Int. J. Syst. Evol. Microbiol.">
        <title>Flavisolibacter tropicus sp. nov., isolated from tropical soil.</title>
        <authorList>
            <person name="Lee J.J."/>
            <person name="Kang M.S."/>
            <person name="Kim G.S."/>
            <person name="Lee C.S."/>
            <person name="Lim S."/>
            <person name="Lee J."/>
            <person name="Roh S.H."/>
            <person name="Kang H."/>
            <person name="Ha J.M."/>
            <person name="Bae S."/>
            <person name="Jung H.Y."/>
            <person name="Kim M.K."/>
        </authorList>
    </citation>
    <scope>NUCLEOTIDE SEQUENCE [LARGE SCALE GENOMIC DNA]</scope>
    <source>
        <strain evidence="1 2">LCS9</strain>
    </source>
</reference>
<reference evidence="2" key="1">
    <citation type="submission" date="2015-01" db="EMBL/GenBank/DDBJ databases">
        <title>Flavisolibacter sp./LCS9/ whole genome sequencing.</title>
        <authorList>
            <person name="Kim M.K."/>
            <person name="Srinivasan S."/>
            <person name="Lee J.-J."/>
        </authorList>
    </citation>
    <scope>NUCLEOTIDE SEQUENCE [LARGE SCALE GENOMIC DNA]</scope>
    <source>
        <strain evidence="2">LCS9</strain>
    </source>
</reference>
<dbReference type="RefSeq" id="WP_066407381.1">
    <property type="nucleotide sequence ID" value="NZ_CP011390.1"/>
</dbReference>
<evidence type="ECO:0000313" key="1">
    <source>
        <dbReference type="EMBL" id="ANE52610.1"/>
    </source>
</evidence>
<sequence>MLLTIKESAALYVMDLVMSKLATTIEESSSALENIEAWITSHVKEEEIPIISERNKEDILMLLRY</sequence>